<reference evidence="3 4" key="1">
    <citation type="submission" date="2019-09" db="EMBL/GenBank/DDBJ databases">
        <title>Taxonomy of Antarctic Massilia spp.: description of Massilia rubra sp. nov., Massilia aquatica sp. nov., Massilia mucilaginosa sp. nov., Massilia frigida sp. nov. isolated from streams, lakes and regoliths.</title>
        <authorList>
            <person name="Holochova P."/>
            <person name="Sedlacek I."/>
            <person name="Kralova S."/>
            <person name="Maslanova I."/>
            <person name="Busse H.-J."/>
            <person name="Stankova E."/>
            <person name="Vrbovska V."/>
            <person name="Kovarovic V."/>
            <person name="Bartak M."/>
            <person name="Svec P."/>
            <person name="Pantucek R."/>
        </authorList>
    </citation>
    <scope>NUCLEOTIDE SEQUENCE [LARGE SCALE GENOMIC DNA]</scope>
    <source>
        <strain evidence="3 4">CCM 8692</strain>
    </source>
</reference>
<keyword evidence="2" id="KW-1133">Transmembrane helix</keyword>
<organism evidence="3 4">
    <name type="scientific">Massilia rubra</name>
    <dbReference type="NCBI Taxonomy" id="2607910"/>
    <lineage>
        <taxon>Bacteria</taxon>
        <taxon>Pseudomonadati</taxon>
        <taxon>Pseudomonadota</taxon>
        <taxon>Betaproteobacteria</taxon>
        <taxon>Burkholderiales</taxon>
        <taxon>Oxalobacteraceae</taxon>
        <taxon>Telluria group</taxon>
        <taxon>Massilia</taxon>
    </lineage>
</organism>
<sequence>MGPKGWNGRCPVPPPSTPSPRRRRSNSPSANTADNTANTAHGIRMKQEWLLKKNCSMSPRQVGVAYGALCGFLVAIALAFALYGAWFVFAFVLLEIGVLAAALLHYARHAGDYETVAFSEGGLVVERVEAGKLERIRLEACWTRIAMPDSRRGLIALEARGVKVEIGGFVGEELRRQVAQELRRELRSRAFVR</sequence>
<dbReference type="Pfam" id="PF10003">
    <property type="entry name" value="DUF2244"/>
    <property type="match status" value="1"/>
</dbReference>
<feature type="transmembrane region" description="Helical" evidence="2">
    <location>
        <begin position="62"/>
        <end position="80"/>
    </location>
</feature>
<keyword evidence="4" id="KW-1185">Reference proteome</keyword>
<evidence type="ECO:0000313" key="3">
    <source>
        <dbReference type="EMBL" id="NHZ32706.1"/>
    </source>
</evidence>
<comment type="caution">
    <text evidence="3">The sequence shown here is derived from an EMBL/GenBank/DDBJ whole genome shotgun (WGS) entry which is preliminary data.</text>
</comment>
<accession>A0ABX0LRC5</accession>
<evidence type="ECO:0000313" key="4">
    <source>
        <dbReference type="Proteomes" id="UP000785613"/>
    </source>
</evidence>
<protein>
    <submittedName>
        <fullName evidence="3">DUF2244 domain-containing protein</fullName>
    </submittedName>
</protein>
<feature type="region of interest" description="Disordered" evidence="1">
    <location>
        <begin position="1"/>
        <end position="38"/>
    </location>
</feature>
<dbReference type="EMBL" id="VUYU01000002">
    <property type="protein sequence ID" value="NHZ32706.1"/>
    <property type="molecule type" value="Genomic_DNA"/>
</dbReference>
<name>A0ABX0LRC5_9BURK</name>
<feature type="transmembrane region" description="Helical" evidence="2">
    <location>
        <begin position="86"/>
        <end position="107"/>
    </location>
</feature>
<dbReference type="InterPro" id="IPR019253">
    <property type="entry name" value="DUF2244_TM"/>
</dbReference>
<dbReference type="Proteomes" id="UP000785613">
    <property type="component" value="Unassembled WGS sequence"/>
</dbReference>
<evidence type="ECO:0000256" key="1">
    <source>
        <dbReference type="SAM" id="MobiDB-lite"/>
    </source>
</evidence>
<keyword evidence="2" id="KW-0472">Membrane</keyword>
<evidence type="ECO:0000256" key="2">
    <source>
        <dbReference type="SAM" id="Phobius"/>
    </source>
</evidence>
<feature type="compositionally biased region" description="Low complexity" evidence="1">
    <location>
        <begin position="26"/>
        <end position="38"/>
    </location>
</feature>
<keyword evidence="2" id="KW-0812">Transmembrane</keyword>
<gene>
    <name evidence="3" type="ORF">F0185_03755</name>
</gene>
<proteinExistence type="predicted"/>